<dbReference type="InterPro" id="IPR049469">
    <property type="entry name" value="RRP40_KH-I"/>
</dbReference>
<dbReference type="GO" id="GO:0071051">
    <property type="term" value="P:poly(A)-dependent snoRNA 3'-end processing"/>
    <property type="evidence" value="ECO:0007669"/>
    <property type="project" value="TreeGrafter"/>
</dbReference>
<keyword evidence="5" id="KW-0698">rRNA processing</keyword>
<dbReference type="InterPro" id="IPR041054">
    <property type="entry name" value="Rrp40_N_euk"/>
</dbReference>
<dbReference type="AlphaFoldDB" id="A0A8J4PNZ0"/>
<dbReference type="GO" id="GO:0000176">
    <property type="term" value="C:nuclear exosome (RNase complex)"/>
    <property type="evidence" value="ECO:0007669"/>
    <property type="project" value="TreeGrafter"/>
</dbReference>
<evidence type="ECO:0000256" key="4">
    <source>
        <dbReference type="ARBA" id="ARBA00022490"/>
    </source>
</evidence>
<dbReference type="Pfam" id="PF15985">
    <property type="entry name" value="KH_6"/>
    <property type="match status" value="1"/>
</dbReference>
<dbReference type="InterPro" id="IPR012340">
    <property type="entry name" value="NA-bd_OB-fold"/>
</dbReference>
<dbReference type="Pfam" id="PF18311">
    <property type="entry name" value="Rrp40_N"/>
    <property type="match status" value="1"/>
</dbReference>
<dbReference type="FunFam" id="2.40.50.140:FF:000112">
    <property type="entry name" value="Exosome complex component RRP40"/>
    <property type="match status" value="1"/>
</dbReference>
<evidence type="ECO:0000256" key="1">
    <source>
        <dbReference type="ARBA" id="ARBA00004496"/>
    </source>
</evidence>
<dbReference type="InterPro" id="IPR036612">
    <property type="entry name" value="KH_dom_type_1_sf"/>
</dbReference>
<feature type="domain" description="K Homology" evidence="10">
    <location>
        <begin position="149"/>
        <end position="196"/>
    </location>
</feature>
<dbReference type="Gene3D" id="2.40.50.100">
    <property type="match status" value="1"/>
</dbReference>
<dbReference type="Pfam" id="PF21262">
    <property type="entry name" value="RRP40_S1"/>
    <property type="match status" value="1"/>
</dbReference>
<accession>A0A8J4PNZ0</accession>
<feature type="domain" description="Exosome complex exonuclease Rrp40 N-terminal" evidence="11">
    <location>
        <begin position="23"/>
        <end position="61"/>
    </location>
</feature>
<evidence type="ECO:0000256" key="2">
    <source>
        <dbReference type="ARBA" id="ARBA00004604"/>
    </source>
</evidence>
<keyword evidence="7" id="KW-0694">RNA-binding</keyword>
<dbReference type="CDD" id="cd05790">
    <property type="entry name" value="S1_Rrp40"/>
    <property type="match status" value="1"/>
</dbReference>
<dbReference type="PANTHER" id="PTHR21321">
    <property type="entry name" value="PNAS-3 RELATED"/>
    <property type="match status" value="1"/>
</dbReference>
<dbReference type="GO" id="GO:0034475">
    <property type="term" value="P:U4 snRNA 3'-end processing"/>
    <property type="evidence" value="ECO:0007669"/>
    <property type="project" value="TreeGrafter"/>
</dbReference>
<evidence type="ECO:0000256" key="9">
    <source>
        <dbReference type="ARBA" id="ARBA00030615"/>
    </source>
</evidence>
<organism evidence="12 13">
    <name type="scientific">Polysphondylium violaceum</name>
    <dbReference type="NCBI Taxonomy" id="133409"/>
    <lineage>
        <taxon>Eukaryota</taxon>
        <taxon>Amoebozoa</taxon>
        <taxon>Evosea</taxon>
        <taxon>Eumycetozoa</taxon>
        <taxon>Dictyostelia</taxon>
        <taxon>Dictyosteliales</taxon>
        <taxon>Dictyosteliaceae</taxon>
        <taxon>Polysphondylium</taxon>
    </lineage>
</organism>
<dbReference type="GO" id="GO:0003723">
    <property type="term" value="F:RNA binding"/>
    <property type="evidence" value="ECO:0007669"/>
    <property type="project" value="UniProtKB-KW"/>
</dbReference>
<dbReference type="GO" id="GO:0000467">
    <property type="term" value="P:exonucleolytic trimming to generate mature 3'-end of 5.8S rRNA from tricistronic rRNA transcript (SSU-rRNA, 5.8S rRNA, LSU-rRNA)"/>
    <property type="evidence" value="ECO:0007669"/>
    <property type="project" value="TreeGrafter"/>
</dbReference>
<evidence type="ECO:0000256" key="6">
    <source>
        <dbReference type="ARBA" id="ARBA00022835"/>
    </source>
</evidence>
<name>A0A8J4PNZ0_9MYCE</name>
<dbReference type="CDD" id="cd22526">
    <property type="entry name" value="KH-I_Rrp40"/>
    <property type="match status" value="1"/>
</dbReference>
<dbReference type="InterPro" id="IPR004088">
    <property type="entry name" value="KH_dom_type_1"/>
</dbReference>
<dbReference type="GO" id="GO:0071038">
    <property type="term" value="P:TRAMP-dependent tRNA surveillance pathway"/>
    <property type="evidence" value="ECO:0007669"/>
    <property type="project" value="TreeGrafter"/>
</dbReference>
<keyword evidence="4" id="KW-0963">Cytoplasm</keyword>
<dbReference type="EMBL" id="AJWJ01000424">
    <property type="protein sequence ID" value="KAF2070998.1"/>
    <property type="molecule type" value="Genomic_DNA"/>
</dbReference>
<protein>
    <recommendedName>
        <fullName evidence="9">Ribosomal RNA-processing protein 40</fullName>
    </recommendedName>
</protein>
<dbReference type="GO" id="GO:0071035">
    <property type="term" value="P:nuclear polyadenylation-dependent rRNA catabolic process"/>
    <property type="evidence" value="ECO:0007669"/>
    <property type="project" value="TreeGrafter"/>
</dbReference>
<dbReference type="OrthoDB" id="340500at2759"/>
<dbReference type="GO" id="GO:0000177">
    <property type="term" value="C:cytoplasmic exosome (RNase complex)"/>
    <property type="evidence" value="ECO:0007669"/>
    <property type="project" value="TreeGrafter"/>
</dbReference>
<keyword evidence="13" id="KW-1185">Reference proteome</keyword>
<comment type="caution">
    <text evidence="12">The sequence shown here is derived from an EMBL/GenBank/DDBJ whole genome shotgun (WGS) entry which is preliminary data.</text>
</comment>
<evidence type="ECO:0000256" key="8">
    <source>
        <dbReference type="ARBA" id="ARBA00023242"/>
    </source>
</evidence>
<comment type="similarity">
    <text evidence="3">Belongs to the RRP40 family.</text>
</comment>
<keyword evidence="6" id="KW-0271">Exosome</keyword>
<dbReference type="GO" id="GO:0005730">
    <property type="term" value="C:nucleolus"/>
    <property type="evidence" value="ECO:0007669"/>
    <property type="project" value="UniProtKB-SubCell"/>
</dbReference>
<proteinExistence type="inferred from homology"/>
<dbReference type="Proteomes" id="UP000695562">
    <property type="component" value="Unassembled WGS sequence"/>
</dbReference>
<gene>
    <name evidence="12" type="ORF">CYY_007693</name>
</gene>
<reference evidence="12" key="1">
    <citation type="submission" date="2020-01" db="EMBL/GenBank/DDBJ databases">
        <title>Development of genomics and gene disruption for Polysphondylium violaceum indicates a role for the polyketide synthase stlB in stalk morphogenesis.</title>
        <authorList>
            <person name="Narita B."/>
            <person name="Kawabe Y."/>
            <person name="Kin K."/>
            <person name="Saito T."/>
            <person name="Gibbs R."/>
            <person name="Kuspa A."/>
            <person name="Muzny D."/>
            <person name="Queller D."/>
            <person name="Richards S."/>
            <person name="Strassman J."/>
            <person name="Sucgang R."/>
            <person name="Worley K."/>
            <person name="Schaap P."/>
        </authorList>
    </citation>
    <scope>NUCLEOTIDE SEQUENCE</scope>
    <source>
        <strain evidence="12">QSvi11</strain>
    </source>
</reference>
<evidence type="ECO:0000259" key="10">
    <source>
        <dbReference type="Pfam" id="PF15985"/>
    </source>
</evidence>
<dbReference type="FunFam" id="3.30.1370.10:FF:000038">
    <property type="entry name" value="exosome complex component RRP40"/>
    <property type="match status" value="1"/>
</dbReference>
<evidence type="ECO:0000256" key="7">
    <source>
        <dbReference type="ARBA" id="ARBA00022884"/>
    </source>
</evidence>
<keyword evidence="8" id="KW-0539">Nucleus</keyword>
<sequence length="235" mass="26157">METLIDQFVVPGDVLGKISDLKVRIGPGLLQNKDAILATKSGVLRFSKFHKFYWIENEQKRYVPQCEDMVIGIVVEKHAESFKVDIGSSSNALLSAYSFEGATKSNKPLISIGNLVYARVSVANKDMEPEIVCLSNKNKSEGFGTLTNGYMFKVSLGLSHYLLSEDCYILQVLGQHIPYEIAVGVNGRVWVNSESTHNTIVITNTILNSQFIQEDQIEPFIIKALEQQELKQAGI</sequence>
<dbReference type="Gene3D" id="2.40.50.140">
    <property type="entry name" value="Nucleic acid-binding proteins"/>
    <property type="match status" value="1"/>
</dbReference>
<evidence type="ECO:0000313" key="13">
    <source>
        <dbReference type="Proteomes" id="UP000695562"/>
    </source>
</evidence>
<dbReference type="SUPFAM" id="SSF50249">
    <property type="entry name" value="Nucleic acid-binding proteins"/>
    <property type="match status" value="1"/>
</dbReference>
<evidence type="ECO:0000256" key="3">
    <source>
        <dbReference type="ARBA" id="ARBA00007841"/>
    </source>
</evidence>
<evidence type="ECO:0000313" key="12">
    <source>
        <dbReference type="EMBL" id="KAF2070998.1"/>
    </source>
</evidence>
<evidence type="ECO:0000256" key="5">
    <source>
        <dbReference type="ARBA" id="ARBA00022552"/>
    </source>
</evidence>
<dbReference type="SUPFAM" id="SSF54791">
    <property type="entry name" value="Eukaryotic type KH-domain (KH-domain type I)"/>
    <property type="match status" value="1"/>
</dbReference>
<evidence type="ECO:0000259" key="11">
    <source>
        <dbReference type="Pfam" id="PF18311"/>
    </source>
</evidence>
<dbReference type="GO" id="GO:0071034">
    <property type="term" value="P:CUT catabolic process"/>
    <property type="evidence" value="ECO:0007669"/>
    <property type="project" value="TreeGrafter"/>
</dbReference>
<dbReference type="PANTHER" id="PTHR21321:SF1">
    <property type="entry name" value="EXOSOME COMPLEX COMPONENT RRP40"/>
    <property type="match status" value="1"/>
</dbReference>
<comment type="subcellular location">
    <subcellularLocation>
        <location evidence="1">Cytoplasm</location>
    </subcellularLocation>
    <subcellularLocation>
        <location evidence="2">Nucleus</location>
        <location evidence="2">Nucleolus</location>
    </subcellularLocation>
</comment>
<dbReference type="InterPro" id="IPR037319">
    <property type="entry name" value="Rrp40_S1"/>
</dbReference>
<dbReference type="SUPFAM" id="SSF110324">
    <property type="entry name" value="Ribosomal L27 protein-like"/>
    <property type="match status" value="1"/>
</dbReference>
<dbReference type="Gene3D" id="3.30.1370.10">
    <property type="entry name" value="K Homology domain, type 1"/>
    <property type="match status" value="1"/>
</dbReference>
<dbReference type="GO" id="GO:0010468">
    <property type="term" value="P:regulation of gene expression"/>
    <property type="evidence" value="ECO:0007669"/>
    <property type="project" value="UniProtKB-ARBA"/>
</dbReference>
<dbReference type="InterPro" id="IPR026699">
    <property type="entry name" value="Exosome_RNA_bind1/RRP40/RRP4"/>
</dbReference>